<gene>
    <name evidence="1" type="ORF">D5281_17405</name>
</gene>
<sequence length="99" mass="11036">MTHRKKTEAPETKRIAAALLCVMLIWVIAGCGSEYELVSLAYWYEGPSIALIYKASRDQTVVPVVSIGKITSDVSVFEEYGDAVLIELEEVPDEELEEK</sequence>
<accession>A0A9X5GTL1</accession>
<organism evidence="1 2">
    <name type="scientific">Parablautia muri</name>
    <dbReference type="NCBI Taxonomy" id="2320879"/>
    <lineage>
        <taxon>Bacteria</taxon>
        <taxon>Bacillati</taxon>
        <taxon>Bacillota</taxon>
        <taxon>Clostridia</taxon>
        <taxon>Lachnospirales</taxon>
        <taxon>Lachnospiraceae</taxon>
        <taxon>Parablautia</taxon>
    </lineage>
</organism>
<dbReference type="SUPFAM" id="SSF50891">
    <property type="entry name" value="Cyclophilin-like"/>
    <property type="match status" value="1"/>
</dbReference>
<dbReference type="EMBL" id="QZDT01000035">
    <property type="protein sequence ID" value="NBJ94314.1"/>
    <property type="molecule type" value="Genomic_DNA"/>
</dbReference>
<dbReference type="RefSeq" id="WP_160561354.1">
    <property type="nucleotide sequence ID" value="NZ_QZDT01000035.1"/>
</dbReference>
<dbReference type="PROSITE" id="PS51257">
    <property type="entry name" value="PROKAR_LIPOPROTEIN"/>
    <property type="match status" value="1"/>
</dbReference>
<dbReference type="InterPro" id="IPR029000">
    <property type="entry name" value="Cyclophilin-like_dom_sf"/>
</dbReference>
<dbReference type="AlphaFoldDB" id="A0A9X5GTL1"/>
<dbReference type="OrthoDB" id="9801466at2"/>
<name>A0A9X5GTL1_9FIRM</name>
<dbReference type="Gene3D" id="2.40.100.20">
    <property type="match status" value="1"/>
</dbReference>
<keyword evidence="2" id="KW-1185">Reference proteome</keyword>
<comment type="caution">
    <text evidence="1">The sequence shown here is derived from an EMBL/GenBank/DDBJ whole genome shotgun (WGS) entry which is preliminary data.</text>
</comment>
<proteinExistence type="predicted"/>
<protein>
    <submittedName>
        <fullName evidence="1">Uncharacterized protein</fullName>
    </submittedName>
</protein>
<evidence type="ECO:0000313" key="1">
    <source>
        <dbReference type="EMBL" id="NBJ94314.1"/>
    </source>
</evidence>
<dbReference type="Proteomes" id="UP001154420">
    <property type="component" value="Unassembled WGS sequence"/>
</dbReference>
<reference evidence="1" key="1">
    <citation type="submission" date="2018-09" db="EMBL/GenBank/DDBJ databases">
        <title>Murine metabolic-syndrome-specific gut microbial biobank.</title>
        <authorList>
            <person name="Liu C."/>
        </authorList>
    </citation>
    <scope>NUCLEOTIDE SEQUENCE</scope>
    <source>
        <strain evidence="1">D42-62</strain>
    </source>
</reference>
<evidence type="ECO:0000313" key="2">
    <source>
        <dbReference type="Proteomes" id="UP001154420"/>
    </source>
</evidence>